<sequence>MRTARKDNMILLIYLIFFLLLPIGLAERCHISEIATVESTAWSTSGITFYNATHSIVDGELVAHTWVVKLKHKSDKIRLGYIARVRLARRIIHYIHEFARGTRGTSRDPDIYNMQETDDGCTHNYNVETRPVEGHNWCPVAGADLDAMMAARIHLTQLMGEGGRVEVGFGTEGLGQFNELILIDGLDYPGC</sequence>
<gene>
    <name evidence="1" type="ORF">V1517DRAFT_311073</name>
</gene>
<evidence type="ECO:0000313" key="1">
    <source>
        <dbReference type="EMBL" id="KAK9319046.1"/>
    </source>
</evidence>
<evidence type="ECO:0000313" key="2">
    <source>
        <dbReference type="Proteomes" id="UP001489719"/>
    </source>
</evidence>
<comment type="caution">
    <text evidence="1">The sequence shown here is derived from an EMBL/GenBank/DDBJ whole genome shotgun (WGS) entry which is preliminary data.</text>
</comment>
<name>A0ACC3TDU7_9ASCO</name>
<dbReference type="Proteomes" id="UP001489719">
    <property type="component" value="Unassembled WGS sequence"/>
</dbReference>
<proteinExistence type="predicted"/>
<reference evidence="2" key="1">
    <citation type="journal article" date="2024" name="Front. Bioeng. Biotechnol.">
        <title>Genome-scale model development and genomic sequencing of the oleaginous clade Lipomyces.</title>
        <authorList>
            <person name="Czajka J.J."/>
            <person name="Han Y."/>
            <person name="Kim J."/>
            <person name="Mondo S.J."/>
            <person name="Hofstad B.A."/>
            <person name="Robles A."/>
            <person name="Haridas S."/>
            <person name="Riley R."/>
            <person name="LaButti K."/>
            <person name="Pangilinan J."/>
            <person name="Andreopoulos W."/>
            <person name="Lipzen A."/>
            <person name="Yan J."/>
            <person name="Wang M."/>
            <person name="Ng V."/>
            <person name="Grigoriev I.V."/>
            <person name="Spatafora J.W."/>
            <person name="Magnuson J.K."/>
            <person name="Baker S.E."/>
            <person name="Pomraning K.R."/>
        </authorList>
    </citation>
    <scope>NUCLEOTIDE SEQUENCE [LARGE SCALE GENOMIC DNA]</scope>
    <source>
        <strain evidence="2">CBS 10300</strain>
    </source>
</reference>
<dbReference type="EMBL" id="MU970238">
    <property type="protein sequence ID" value="KAK9319046.1"/>
    <property type="molecule type" value="Genomic_DNA"/>
</dbReference>
<protein>
    <submittedName>
        <fullName evidence="1">Uncharacterized protein</fullName>
    </submittedName>
</protein>
<accession>A0ACC3TDU7</accession>
<organism evidence="1 2">
    <name type="scientific">Lipomyces orientalis</name>
    <dbReference type="NCBI Taxonomy" id="1233043"/>
    <lineage>
        <taxon>Eukaryota</taxon>
        <taxon>Fungi</taxon>
        <taxon>Dikarya</taxon>
        <taxon>Ascomycota</taxon>
        <taxon>Saccharomycotina</taxon>
        <taxon>Lipomycetes</taxon>
        <taxon>Lipomycetales</taxon>
        <taxon>Lipomycetaceae</taxon>
        <taxon>Lipomyces</taxon>
    </lineage>
</organism>
<keyword evidence="2" id="KW-1185">Reference proteome</keyword>